<accession>A0ABV0MKU1</accession>
<proteinExistence type="predicted"/>
<reference evidence="1 2" key="1">
    <citation type="submission" date="2021-06" db="EMBL/GenBank/DDBJ databases">
        <authorList>
            <person name="Palmer J.M."/>
        </authorList>
    </citation>
    <scope>NUCLEOTIDE SEQUENCE [LARGE SCALE GENOMIC DNA]</scope>
    <source>
        <strain evidence="1 2">GA_2019</strain>
        <tissue evidence="1">Muscle</tissue>
    </source>
</reference>
<evidence type="ECO:0000313" key="1">
    <source>
        <dbReference type="EMBL" id="MEQ2159721.1"/>
    </source>
</evidence>
<organism evidence="1 2">
    <name type="scientific">Goodea atripinnis</name>
    <dbReference type="NCBI Taxonomy" id="208336"/>
    <lineage>
        <taxon>Eukaryota</taxon>
        <taxon>Metazoa</taxon>
        <taxon>Chordata</taxon>
        <taxon>Craniata</taxon>
        <taxon>Vertebrata</taxon>
        <taxon>Euteleostomi</taxon>
        <taxon>Actinopterygii</taxon>
        <taxon>Neopterygii</taxon>
        <taxon>Teleostei</taxon>
        <taxon>Neoteleostei</taxon>
        <taxon>Acanthomorphata</taxon>
        <taxon>Ovalentaria</taxon>
        <taxon>Atherinomorphae</taxon>
        <taxon>Cyprinodontiformes</taxon>
        <taxon>Goodeidae</taxon>
        <taxon>Goodea</taxon>
    </lineage>
</organism>
<sequence length="119" mass="13321">MERNIVEGWPPADDPVFVFVCKNDIFYSVSIQPLLHLYLPSTNRCLIPITIGPFFMSVKAGWAGLKQSTRARNAVDCAPRQPKSSAGRCKETGTFILLPAEHSYQRLRSIADFFQSSSN</sequence>
<keyword evidence="2" id="KW-1185">Reference proteome</keyword>
<dbReference type="EMBL" id="JAHRIO010003146">
    <property type="protein sequence ID" value="MEQ2159721.1"/>
    <property type="molecule type" value="Genomic_DNA"/>
</dbReference>
<dbReference type="Proteomes" id="UP001476798">
    <property type="component" value="Unassembled WGS sequence"/>
</dbReference>
<name>A0ABV0MKU1_9TELE</name>
<gene>
    <name evidence="1" type="ORF">GOODEAATRI_026001</name>
</gene>
<evidence type="ECO:0000313" key="2">
    <source>
        <dbReference type="Proteomes" id="UP001476798"/>
    </source>
</evidence>
<comment type="caution">
    <text evidence="1">The sequence shown here is derived from an EMBL/GenBank/DDBJ whole genome shotgun (WGS) entry which is preliminary data.</text>
</comment>
<protein>
    <submittedName>
        <fullName evidence="1">Uncharacterized protein</fullName>
    </submittedName>
</protein>